<dbReference type="SUPFAM" id="SSF53448">
    <property type="entry name" value="Nucleotide-diphospho-sugar transferases"/>
    <property type="match status" value="1"/>
</dbReference>
<organism evidence="3 4">
    <name type="scientific">Flavisolibacter ginsengisoli DSM 18119</name>
    <dbReference type="NCBI Taxonomy" id="1121884"/>
    <lineage>
        <taxon>Bacteria</taxon>
        <taxon>Pseudomonadati</taxon>
        <taxon>Bacteroidota</taxon>
        <taxon>Chitinophagia</taxon>
        <taxon>Chitinophagales</taxon>
        <taxon>Chitinophagaceae</taxon>
        <taxon>Flavisolibacter</taxon>
    </lineage>
</organism>
<proteinExistence type="predicted"/>
<dbReference type="CDD" id="cd04186">
    <property type="entry name" value="GT_2_like_c"/>
    <property type="match status" value="1"/>
</dbReference>
<dbReference type="Gene3D" id="3.90.550.10">
    <property type="entry name" value="Spore Coat Polysaccharide Biosynthesis Protein SpsA, Chain A"/>
    <property type="match status" value="1"/>
</dbReference>
<feature type="transmembrane region" description="Helical" evidence="1">
    <location>
        <begin position="267"/>
        <end position="290"/>
    </location>
</feature>
<evidence type="ECO:0000313" key="3">
    <source>
        <dbReference type="EMBL" id="SHF12621.1"/>
    </source>
</evidence>
<keyword evidence="1" id="KW-1133">Transmembrane helix</keyword>
<accession>A0A1M4Z3L3</accession>
<protein>
    <recommendedName>
        <fullName evidence="2">Glycosyltransferase 2-like domain-containing protein</fullName>
    </recommendedName>
</protein>
<dbReference type="PANTHER" id="PTHR43179">
    <property type="entry name" value="RHAMNOSYLTRANSFERASE WBBL"/>
    <property type="match status" value="1"/>
</dbReference>
<gene>
    <name evidence="3" type="ORF">SAMN02745131_01868</name>
</gene>
<dbReference type="STRING" id="1121884.SAMN02745131_01868"/>
<dbReference type="Proteomes" id="UP000184048">
    <property type="component" value="Unassembled WGS sequence"/>
</dbReference>
<evidence type="ECO:0000313" key="4">
    <source>
        <dbReference type="Proteomes" id="UP000184048"/>
    </source>
</evidence>
<reference evidence="3 4" key="1">
    <citation type="submission" date="2016-11" db="EMBL/GenBank/DDBJ databases">
        <authorList>
            <person name="Jaros S."/>
            <person name="Januszkiewicz K."/>
            <person name="Wedrychowicz H."/>
        </authorList>
    </citation>
    <scope>NUCLEOTIDE SEQUENCE [LARGE SCALE GENOMIC DNA]</scope>
    <source>
        <strain evidence="3 4">DSM 18119</strain>
    </source>
</reference>
<evidence type="ECO:0000259" key="2">
    <source>
        <dbReference type="Pfam" id="PF00535"/>
    </source>
</evidence>
<dbReference type="InterPro" id="IPR029044">
    <property type="entry name" value="Nucleotide-diphossugar_trans"/>
</dbReference>
<keyword evidence="4" id="KW-1185">Reference proteome</keyword>
<dbReference type="AlphaFoldDB" id="A0A1M4Z3L3"/>
<feature type="domain" description="Glycosyltransferase 2-like" evidence="2">
    <location>
        <begin position="6"/>
        <end position="105"/>
    </location>
</feature>
<name>A0A1M4Z3L3_9BACT</name>
<dbReference type="PANTHER" id="PTHR43179:SF7">
    <property type="entry name" value="RHAMNOSYLTRANSFERASE WBBL"/>
    <property type="match status" value="1"/>
</dbReference>
<dbReference type="Pfam" id="PF00535">
    <property type="entry name" value="Glycos_transf_2"/>
    <property type="match status" value="1"/>
</dbReference>
<dbReference type="OrthoDB" id="9771846at2"/>
<sequence length="332" mass="37855">MSESLSIIIVNYNSIELIKDCIASVYQFTNSLDFEILVVDNSDSKKDEILHDFPHVSWIPMKYNAGFARANNEGIRQAKGEVILLMNPDTLVQDNAIELCFKRFVSSSYPGCGVQLLNPDGTPQISGNFFITGGVNNLLPLPFFGKLLKWLGTTLKVKKTNVPEAEGEHEVDWVNGAFLMVKKAAIEKAGLLDEDFFLYAEEIEWCSRLRKQGPLCIYGDLHIIHLQGETANETFGSSGKGYYNLFDKKGRQILLSNFVRIRKQYGVLWFLFHLLIYVIEIPFFLCIVLIQKIIGTKVRYNGTHFFGYVRNLFFLLSQALTIIRNKPHFYKA</sequence>
<dbReference type="RefSeq" id="WP_072835064.1">
    <property type="nucleotide sequence ID" value="NZ_FQUU01000006.1"/>
</dbReference>
<evidence type="ECO:0000256" key="1">
    <source>
        <dbReference type="SAM" id="Phobius"/>
    </source>
</evidence>
<dbReference type="EMBL" id="FQUU01000006">
    <property type="protein sequence ID" value="SHF12621.1"/>
    <property type="molecule type" value="Genomic_DNA"/>
</dbReference>
<keyword evidence="1" id="KW-0812">Transmembrane</keyword>
<dbReference type="InterPro" id="IPR001173">
    <property type="entry name" value="Glyco_trans_2-like"/>
</dbReference>
<keyword evidence="1" id="KW-0472">Membrane</keyword>